<dbReference type="STRING" id="1325734.A0A428NJ27"/>
<feature type="region of interest" description="Disordered" evidence="1">
    <location>
        <begin position="19"/>
        <end position="38"/>
    </location>
</feature>
<dbReference type="AlphaFoldDB" id="A0A428NJ27"/>
<reference evidence="2 3" key="1">
    <citation type="submission" date="2017-06" db="EMBL/GenBank/DDBJ databases">
        <title>Comparative genomic analysis of Ambrosia Fusariam Clade fungi.</title>
        <authorList>
            <person name="Stajich J.E."/>
            <person name="Carrillo J."/>
            <person name="Kijimoto T."/>
            <person name="Eskalen A."/>
            <person name="O'Donnell K."/>
            <person name="Kasson M."/>
        </authorList>
    </citation>
    <scope>NUCLEOTIDE SEQUENCE [LARGE SCALE GENOMIC DNA]</scope>
    <source>
        <strain evidence="2 3">NRRL62584</strain>
    </source>
</reference>
<keyword evidence="3" id="KW-1185">Reference proteome</keyword>
<organism evidence="2 3">
    <name type="scientific">Fusarium duplospermum</name>
    <dbReference type="NCBI Taxonomy" id="1325734"/>
    <lineage>
        <taxon>Eukaryota</taxon>
        <taxon>Fungi</taxon>
        <taxon>Dikarya</taxon>
        <taxon>Ascomycota</taxon>
        <taxon>Pezizomycotina</taxon>
        <taxon>Sordariomycetes</taxon>
        <taxon>Hypocreomycetidae</taxon>
        <taxon>Hypocreales</taxon>
        <taxon>Nectriaceae</taxon>
        <taxon>Fusarium</taxon>
        <taxon>Fusarium solani species complex</taxon>
    </lineage>
</organism>
<evidence type="ECO:0000313" key="2">
    <source>
        <dbReference type="EMBL" id="RSL40803.1"/>
    </source>
</evidence>
<evidence type="ECO:0000313" key="3">
    <source>
        <dbReference type="Proteomes" id="UP000288168"/>
    </source>
</evidence>
<gene>
    <name evidence="2" type="ORF">CEP54_016014</name>
</gene>
<protein>
    <submittedName>
        <fullName evidence="2">Uncharacterized protein</fullName>
    </submittedName>
</protein>
<dbReference type="OrthoDB" id="5106283at2759"/>
<proteinExistence type="predicted"/>
<accession>A0A428NJ27</accession>
<comment type="caution">
    <text evidence="2">The sequence shown here is derived from an EMBL/GenBank/DDBJ whole genome shotgun (WGS) entry which is preliminary data.</text>
</comment>
<dbReference type="EMBL" id="NKCI01000466">
    <property type="protein sequence ID" value="RSL40803.1"/>
    <property type="molecule type" value="Genomic_DNA"/>
</dbReference>
<name>A0A428NJ27_9HYPO</name>
<sequence length="111" mass="13088">MGDPNNMEELQRRLQEALQNVDKERQRAEASEQQTQPTTLDEYITGCHSLVFSNFNIELNRKLTSKGPITNPRNKWCPTNLQPWPDFLQQQRITFGTLYDTFPTDRRVFEN</sequence>
<dbReference type="Proteomes" id="UP000288168">
    <property type="component" value="Unassembled WGS sequence"/>
</dbReference>
<evidence type="ECO:0000256" key="1">
    <source>
        <dbReference type="SAM" id="MobiDB-lite"/>
    </source>
</evidence>
<feature type="compositionally biased region" description="Basic and acidic residues" evidence="1">
    <location>
        <begin position="19"/>
        <end position="30"/>
    </location>
</feature>